<evidence type="ECO:0000313" key="2">
    <source>
        <dbReference type="EMBL" id="CAL4066166.1"/>
    </source>
</evidence>
<feature type="compositionally biased region" description="Basic and acidic residues" evidence="1">
    <location>
        <begin position="172"/>
        <end position="188"/>
    </location>
</feature>
<evidence type="ECO:0000313" key="3">
    <source>
        <dbReference type="Proteomes" id="UP001497623"/>
    </source>
</evidence>
<feature type="region of interest" description="Disordered" evidence="1">
    <location>
        <begin position="48"/>
        <end position="98"/>
    </location>
</feature>
<accession>A0AAV2Q096</accession>
<feature type="compositionally biased region" description="Low complexity" evidence="1">
    <location>
        <begin position="64"/>
        <end position="75"/>
    </location>
</feature>
<comment type="caution">
    <text evidence="2">The sequence shown here is derived from an EMBL/GenBank/DDBJ whole genome shotgun (WGS) entry which is preliminary data.</text>
</comment>
<dbReference type="EMBL" id="CAXKWB010002086">
    <property type="protein sequence ID" value="CAL4066166.1"/>
    <property type="molecule type" value="Genomic_DNA"/>
</dbReference>
<feature type="non-terminal residue" evidence="2">
    <location>
        <position position="197"/>
    </location>
</feature>
<gene>
    <name evidence="2" type="ORF">MNOR_LOCUS5413</name>
</gene>
<dbReference type="AlphaFoldDB" id="A0AAV2Q096"/>
<protein>
    <submittedName>
        <fullName evidence="2">Uncharacterized protein</fullName>
    </submittedName>
</protein>
<feature type="region of interest" description="Disordered" evidence="1">
    <location>
        <begin position="172"/>
        <end position="197"/>
    </location>
</feature>
<proteinExistence type="predicted"/>
<evidence type="ECO:0000256" key="1">
    <source>
        <dbReference type="SAM" id="MobiDB-lite"/>
    </source>
</evidence>
<reference evidence="2 3" key="1">
    <citation type="submission" date="2024-05" db="EMBL/GenBank/DDBJ databases">
        <authorList>
            <person name="Wallberg A."/>
        </authorList>
    </citation>
    <scope>NUCLEOTIDE SEQUENCE [LARGE SCALE GENOMIC DNA]</scope>
</reference>
<sequence>MDNMPSWAQLQYLQQIANYQQILLGHYLASGGNSSSLFPAYDISHDDNPEAKRRRLECNESVEGSSTSSTRSTGGIAPPTPSPSCSSGSIEDGHDLGASKGRFHELLLSPSKVKTEEPQFESPLKVVELHHPYKYENDDYPEVLDLSCKPSRREEPVAPMVMLPRSSLELFSDHPRYNNHHEENRYHEAPSAPTKAP</sequence>
<organism evidence="2 3">
    <name type="scientific">Meganyctiphanes norvegica</name>
    <name type="common">Northern krill</name>
    <name type="synonym">Thysanopoda norvegica</name>
    <dbReference type="NCBI Taxonomy" id="48144"/>
    <lineage>
        <taxon>Eukaryota</taxon>
        <taxon>Metazoa</taxon>
        <taxon>Ecdysozoa</taxon>
        <taxon>Arthropoda</taxon>
        <taxon>Crustacea</taxon>
        <taxon>Multicrustacea</taxon>
        <taxon>Malacostraca</taxon>
        <taxon>Eumalacostraca</taxon>
        <taxon>Eucarida</taxon>
        <taxon>Euphausiacea</taxon>
        <taxon>Euphausiidae</taxon>
        <taxon>Meganyctiphanes</taxon>
    </lineage>
</organism>
<name>A0AAV2Q096_MEGNR</name>
<keyword evidence="3" id="KW-1185">Reference proteome</keyword>
<dbReference type="Proteomes" id="UP001497623">
    <property type="component" value="Unassembled WGS sequence"/>
</dbReference>